<protein>
    <submittedName>
        <fullName evidence="1">TylF/MycF/NovP-related O-methyltransferase</fullName>
        <ecNumber evidence="1">2.1.1.-</ecNumber>
    </submittedName>
</protein>
<dbReference type="PANTHER" id="PTHR40036">
    <property type="entry name" value="MACROCIN O-METHYLTRANSFERASE"/>
    <property type="match status" value="1"/>
</dbReference>
<name>A0AA97EPB1_9FLAO</name>
<keyword evidence="1" id="KW-0489">Methyltransferase</keyword>
<proteinExistence type="predicted"/>
<dbReference type="Proteomes" id="UP001302486">
    <property type="component" value="Chromosome"/>
</dbReference>
<dbReference type="Gene3D" id="3.40.50.150">
    <property type="entry name" value="Vaccinia Virus protein VP39"/>
    <property type="match status" value="1"/>
</dbReference>
<dbReference type="KEGG" id="hws:RNZ46_01685"/>
<gene>
    <name evidence="1" type="ORF">RNZ46_01685</name>
</gene>
<dbReference type="RefSeq" id="WP_316983661.1">
    <property type="nucleotide sequence ID" value="NZ_CP136521.1"/>
</dbReference>
<sequence length="253" mass="29047">MDSKKNLILMLKSKIKNIFRKPQSSKTEINPNKELDYSDFENKIVDITAEFTMTSSERIVSLIRALNYVVNNNINGAIVECGVWKGGSIMAVLHTMNNLKNIRDIYLYDTFEGMTEPKDIDLSVKGDSAKEIYQDSNGNWCFSSLEEVKKNVFSINYPIEKLHFIKGKVEETIPDSNTPDKIAVLRLDTDWYESTKHEMIHLFPNIVKGGIIIIDDYGHWSGCKKAVDEYLKENNIKLFLSRVDYTCRIGVKM</sequence>
<dbReference type="AlphaFoldDB" id="A0AA97EPB1"/>
<dbReference type="GO" id="GO:0008168">
    <property type="term" value="F:methyltransferase activity"/>
    <property type="evidence" value="ECO:0007669"/>
    <property type="project" value="UniProtKB-KW"/>
</dbReference>
<accession>A0AA97EPB1</accession>
<keyword evidence="2" id="KW-1185">Reference proteome</keyword>
<dbReference type="EC" id="2.1.1.-" evidence="1"/>
<evidence type="ECO:0000313" key="2">
    <source>
        <dbReference type="Proteomes" id="UP001302486"/>
    </source>
</evidence>
<dbReference type="PANTHER" id="PTHR40036:SF1">
    <property type="entry name" value="MACROCIN O-METHYLTRANSFERASE"/>
    <property type="match status" value="1"/>
</dbReference>
<dbReference type="InterPro" id="IPR008884">
    <property type="entry name" value="TylF_MeTrfase"/>
</dbReference>
<reference evidence="2" key="1">
    <citation type="submission" date="2024-06" db="EMBL/GenBank/DDBJ databases">
        <title>Hwangdonia haimaensis gen. nov., sp. nov., a member of the family Flavobacteriaceae isolated from the haima cold seep.</title>
        <authorList>
            <person name="Li J."/>
        </authorList>
    </citation>
    <scope>NUCLEOTIDE SEQUENCE [LARGE SCALE GENOMIC DNA]</scope>
    <source>
        <strain evidence="2">SCSIO 19198</strain>
    </source>
</reference>
<dbReference type="EMBL" id="CP136521">
    <property type="protein sequence ID" value="WOD43984.1"/>
    <property type="molecule type" value="Genomic_DNA"/>
</dbReference>
<dbReference type="InterPro" id="IPR029063">
    <property type="entry name" value="SAM-dependent_MTases_sf"/>
</dbReference>
<organism evidence="1 2">
    <name type="scientific">Hwangdonia lutea</name>
    <dbReference type="NCBI Taxonomy" id="3075823"/>
    <lineage>
        <taxon>Bacteria</taxon>
        <taxon>Pseudomonadati</taxon>
        <taxon>Bacteroidota</taxon>
        <taxon>Flavobacteriia</taxon>
        <taxon>Flavobacteriales</taxon>
        <taxon>Flavobacteriaceae</taxon>
        <taxon>Hwangdonia</taxon>
    </lineage>
</organism>
<dbReference type="GO" id="GO:0032259">
    <property type="term" value="P:methylation"/>
    <property type="evidence" value="ECO:0007669"/>
    <property type="project" value="UniProtKB-KW"/>
</dbReference>
<keyword evidence="1" id="KW-0808">Transferase</keyword>
<dbReference type="Pfam" id="PF05711">
    <property type="entry name" value="TylF"/>
    <property type="match status" value="1"/>
</dbReference>
<evidence type="ECO:0000313" key="1">
    <source>
        <dbReference type="EMBL" id="WOD43984.1"/>
    </source>
</evidence>